<reference evidence="2 3" key="1">
    <citation type="submission" date="2014-08" db="EMBL/GenBank/DDBJ databases">
        <authorList>
            <person name="Hassan Y.I."/>
            <person name="Lepp D."/>
            <person name="Zhou T."/>
        </authorList>
    </citation>
    <scope>NUCLEOTIDE SEQUENCE [LARGE SCALE GENOMIC DNA]</scope>
    <source>
        <strain evidence="2 3">IFO13584</strain>
    </source>
</reference>
<dbReference type="AlphaFoldDB" id="A0A087M1P1"/>
<dbReference type="InterPro" id="IPR029069">
    <property type="entry name" value="HotDog_dom_sf"/>
</dbReference>
<dbReference type="NCBIfam" id="TIGR02447">
    <property type="entry name" value="yiiD_Cterm"/>
    <property type="match status" value="1"/>
</dbReference>
<dbReference type="EMBL" id="JQGC01000010">
    <property type="protein sequence ID" value="KFL30794.1"/>
    <property type="molecule type" value="Genomic_DNA"/>
</dbReference>
<proteinExistence type="predicted"/>
<evidence type="ECO:0000313" key="3">
    <source>
        <dbReference type="Proteomes" id="UP000028981"/>
    </source>
</evidence>
<protein>
    <submittedName>
        <fullName evidence="2">Thioesterase</fullName>
    </submittedName>
</protein>
<comment type="caution">
    <text evidence="2">The sequence shown here is derived from an EMBL/GenBank/DDBJ whole genome shotgun (WGS) entry which is preliminary data.</text>
</comment>
<dbReference type="Pfam" id="PF09500">
    <property type="entry name" value="YiiD_C"/>
    <property type="match status" value="1"/>
</dbReference>
<dbReference type="SUPFAM" id="SSF54637">
    <property type="entry name" value="Thioesterase/thiol ester dehydrase-isomerase"/>
    <property type="match status" value="1"/>
</dbReference>
<dbReference type="RefSeq" id="WP_035083174.1">
    <property type="nucleotide sequence ID" value="NZ_JQGC01000010.1"/>
</dbReference>
<feature type="domain" description="Thioesterase putative" evidence="1">
    <location>
        <begin position="5"/>
        <end position="144"/>
    </location>
</feature>
<dbReference type="Gene3D" id="3.10.129.10">
    <property type="entry name" value="Hotdog Thioesterase"/>
    <property type="match status" value="1"/>
</dbReference>
<evidence type="ECO:0000313" key="2">
    <source>
        <dbReference type="EMBL" id="KFL30794.1"/>
    </source>
</evidence>
<gene>
    <name evidence="2" type="ORF">JP75_12415</name>
</gene>
<name>A0A087M1P1_9HYPH</name>
<sequence length="147" mass="15966">MTPEALRFYLHDHIPLSRAMAVEVLEASAAHVLLEAPLEPNINMHSTMFGGSAATLALLAAWSVMHLKLEAAGIASQLVIHRTAMEYLLPIAGVAQASAHLDDAHWPSFLQTFQRRGRARLTVVAELLFEGKIAGRLTGEFVAISET</sequence>
<dbReference type="InterPro" id="IPR012660">
    <property type="entry name" value="YiiD_C"/>
</dbReference>
<accession>A0A087M1P1</accession>
<keyword evidence="3" id="KW-1185">Reference proteome</keyword>
<dbReference type="OrthoDB" id="572024at2"/>
<dbReference type="STRING" id="46914.JP75_12415"/>
<dbReference type="Proteomes" id="UP000028981">
    <property type="component" value="Unassembled WGS sequence"/>
</dbReference>
<evidence type="ECO:0000259" key="1">
    <source>
        <dbReference type="Pfam" id="PF09500"/>
    </source>
</evidence>
<organism evidence="2 3">
    <name type="scientific">Devosia riboflavina</name>
    <dbReference type="NCBI Taxonomy" id="46914"/>
    <lineage>
        <taxon>Bacteria</taxon>
        <taxon>Pseudomonadati</taxon>
        <taxon>Pseudomonadota</taxon>
        <taxon>Alphaproteobacteria</taxon>
        <taxon>Hyphomicrobiales</taxon>
        <taxon>Devosiaceae</taxon>
        <taxon>Devosia</taxon>
    </lineage>
</organism>